<dbReference type="EMBL" id="OU015568">
    <property type="protein sequence ID" value="CAG5085691.1"/>
    <property type="molecule type" value="Genomic_DNA"/>
</dbReference>
<comment type="similarity">
    <text evidence="1">Belongs to the SEC15 family.</text>
</comment>
<keyword evidence="2" id="KW-0813">Transport</keyword>
<dbReference type="PANTHER" id="PTHR12702:SF0">
    <property type="entry name" value="EXOCYST COMPLEX COMPONENT 6"/>
    <property type="match status" value="1"/>
</dbReference>
<proteinExistence type="inferred from homology"/>
<dbReference type="InterPro" id="IPR046361">
    <property type="entry name" value="EXOC6/Sec15_C"/>
</dbReference>
<dbReference type="PANTHER" id="PTHR12702">
    <property type="entry name" value="SEC15"/>
    <property type="match status" value="1"/>
</dbReference>
<evidence type="ECO:0000256" key="3">
    <source>
        <dbReference type="ARBA" id="ARBA00022483"/>
    </source>
</evidence>
<keyword evidence="3" id="KW-0268">Exocytosis</keyword>
<dbReference type="Pfam" id="PF04091">
    <property type="entry name" value="Sec15_C"/>
    <property type="match status" value="1"/>
</dbReference>
<dbReference type="InterPro" id="IPR007225">
    <property type="entry name" value="EXOC6/Sec15"/>
</dbReference>
<sequence length="771" mass="89605">MELEEEDNFLPEDEFKRFVRDVENNDSLYLGTTLREVYNRNLHDLFEIRLATRVEHYDTQIESICNHHYGKLSNAIYELREVTDLVKKLQSQVAEIDSQTKDTCEEVVFKMAEKQKLQVQRKNIYMSIEQLEGLLPLFQKFIKLNQHMKKEELYRALRSIQEISEEHLEKLPSRMKLKKYLRDNLLAKQKKIYADSEILLTNWLDSARANSLIVGKLAMEEDEDELRALDFKPIFKCLQISEMRGISVDFHHNFIVQRNKQFTQIVSSPLTSVQKLEEYLNSIVGFMYIEENIQSSNKHLSETVAQMWLKFEDRIVTNIKSYQSRINDPIEYEKVKNLIKSLRVALRRINLEASSLSSVQTMLREQYLEVLLARYGEFFDLILKQDNFAPLIVSCQEEELEIFTLFPFNSEEVSGNFGTLESPGYAGNKYPKKLPFSRMVLRIFGRMKEFIDEYFLYFSGSDLNRIQRDDQARRAVISLIKRALRQTIKTKLDQDNVGLNELMQLSINVGCLASACSELCVYIQKKTFTEEPAQVKSLSNIGAQSFKDIRAEIQMQIPPRIKAKVDQILELGFDEFDFTSEEDPTGPSDHIRSAIDFLQNNLKMLSKLSRQVQETTLFVVCKHIGTVLMEWLTEDEEPSMVSINGLRQMLIDVNYLEFFAGDAIPEFSEATETFVAIHQLLDLTIKSDWPQYLSSYGSAESPYLRIQPNQARQVYEKIIRYQENEQSSSGGGMISALKQKNRDADRKRLWGEMIKNSSSWKLALLAASTVF</sequence>
<evidence type="ECO:0000259" key="6">
    <source>
        <dbReference type="Pfam" id="PF20651"/>
    </source>
</evidence>
<evidence type="ECO:0000256" key="2">
    <source>
        <dbReference type="ARBA" id="ARBA00022448"/>
    </source>
</evidence>
<evidence type="ECO:0000256" key="1">
    <source>
        <dbReference type="ARBA" id="ARBA00007944"/>
    </source>
</evidence>
<dbReference type="Gene3D" id="1.10.357.30">
    <property type="entry name" value="Exocyst complex subunit Sec15 C-terminal domain, N-terminal subdomain"/>
    <property type="match status" value="1"/>
</dbReference>
<name>A0ABN7RXU1_OIKDI</name>
<keyword evidence="4" id="KW-0175">Coiled coil</keyword>
<evidence type="ECO:0000259" key="5">
    <source>
        <dbReference type="Pfam" id="PF04091"/>
    </source>
</evidence>
<organism evidence="7 8">
    <name type="scientific">Oikopleura dioica</name>
    <name type="common">Tunicate</name>
    <dbReference type="NCBI Taxonomy" id="34765"/>
    <lineage>
        <taxon>Eukaryota</taxon>
        <taxon>Metazoa</taxon>
        <taxon>Chordata</taxon>
        <taxon>Tunicata</taxon>
        <taxon>Appendicularia</taxon>
        <taxon>Copelata</taxon>
        <taxon>Oikopleuridae</taxon>
        <taxon>Oikopleura</taxon>
    </lineage>
</organism>
<dbReference type="Gene3D" id="1.20.58.670">
    <property type="entry name" value="Dsl1p vesicle tethering complex, Tip20p subunit, domain D"/>
    <property type="match status" value="1"/>
</dbReference>
<dbReference type="InterPro" id="IPR048359">
    <property type="entry name" value="EXOC6_Sec15_N"/>
</dbReference>
<reference evidence="7 8" key="1">
    <citation type="submission" date="2021-04" db="EMBL/GenBank/DDBJ databases">
        <authorList>
            <person name="Bliznina A."/>
        </authorList>
    </citation>
    <scope>NUCLEOTIDE SEQUENCE [LARGE SCALE GENOMIC DNA]</scope>
</reference>
<protein>
    <submittedName>
        <fullName evidence="7">Oidioi.mRNA.OKI2018_I69.PAR.g10967.t1.cds</fullName>
    </submittedName>
</protein>
<dbReference type="Proteomes" id="UP001158576">
    <property type="component" value="Chromosome PAR"/>
</dbReference>
<evidence type="ECO:0000256" key="4">
    <source>
        <dbReference type="ARBA" id="ARBA00023054"/>
    </source>
</evidence>
<feature type="domain" description="Exocyst complex subunit EXOC6/Sec15 C-terminal" evidence="5">
    <location>
        <begin position="356"/>
        <end position="717"/>
    </location>
</feature>
<accession>A0ABN7RXU1</accession>
<evidence type="ECO:0000313" key="7">
    <source>
        <dbReference type="EMBL" id="CAG5085691.1"/>
    </source>
</evidence>
<keyword evidence="8" id="KW-1185">Reference proteome</keyword>
<dbReference type="Pfam" id="PF20651">
    <property type="entry name" value="EXOC6_Sec15_N"/>
    <property type="match status" value="1"/>
</dbReference>
<evidence type="ECO:0000313" key="8">
    <source>
        <dbReference type="Proteomes" id="UP001158576"/>
    </source>
</evidence>
<feature type="domain" description="Exocyst complex component EXOC6/Sec15 N-terminal" evidence="6">
    <location>
        <begin position="50"/>
        <end position="219"/>
    </location>
</feature>
<dbReference type="InterPro" id="IPR042044">
    <property type="entry name" value="EXOC6PINT-1/Sec15/Tip20_C_dom2"/>
</dbReference>
<gene>
    <name evidence="7" type="ORF">OKIOD_LOCUS2525</name>
</gene>
<dbReference type="InterPro" id="IPR042045">
    <property type="entry name" value="EXOC6/Sec15_C_dom1"/>
</dbReference>